<keyword evidence="2" id="KW-0813">Transport</keyword>
<feature type="domain" description="Methyltransferase type 11" evidence="12">
    <location>
        <begin position="115"/>
        <end position="165"/>
    </location>
</feature>
<feature type="transmembrane region" description="Helical" evidence="10">
    <location>
        <begin position="475"/>
        <end position="493"/>
    </location>
</feature>
<dbReference type="SUPFAM" id="SSF53335">
    <property type="entry name" value="S-adenosyl-L-methionine-dependent methyltransferases"/>
    <property type="match status" value="1"/>
</dbReference>
<feature type="transmembrane region" description="Helical" evidence="10">
    <location>
        <begin position="651"/>
        <end position="672"/>
    </location>
</feature>
<dbReference type="PANTHER" id="PTHR32468">
    <property type="entry name" value="CATION/H + ANTIPORTER"/>
    <property type="match status" value="1"/>
</dbReference>
<feature type="domain" description="DUF7870" evidence="15">
    <location>
        <begin position="378"/>
        <end position="464"/>
    </location>
</feature>
<reference evidence="16 17" key="2">
    <citation type="journal article" date="2017" name="Genome Biol.">
        <title>New reference genome sequences of hot pepper reveal the massive evolution of plant disease-resistance genes by retroduplication.</title>
        <authorList>
            <person name="Kim S."/>
            <person name="Park J."/>
            <person name="Yeom S.I."/>
            <person name="Kim Y.M."/>
            <person name="Seo E."/>
            <person name="Kim K.T."/>
            <person name="Kim M.S."/>
            <person name="Lee J.M."/>
            <person name="Cheong K."/>
            <person name="Shin H.S."/>
            <person name="Kim S.B."/>
            <person name="Han K."/>
            <person name="Lee J."/>
            <person name="Park M."/>
            <person name="Lee H.A."/>
            <person name="Lee H.Y."/>
            <person name="Lee Y."/>
            <person name="Oh S."/>
            <person name="Lee J.H."/>
            <person name="Choi E."/>
            <person name="Choi E."/>
            <person name="Lee S.E."/>
            <person name="Jeon J."/>
            <person name="Kim H."/>
            <person name="Choi G."/>
            <person name="Song H."/>
            <person name="Lee J."/>
            <person name="Lee S.C."/>
            <person name="Kwon J.K."/>
            <person name="Lee H.Y."/>
            <person name="Koo N."/>
            <person name="Hong Y."/>
            <person name="Kim R.W."/>
            <person name="Kang W.H."/>
            <person name="Huh J.H."/>
            <person name="Kang B.C."/>
            <person name="Yang T.J."/>
            <person name="Lee Y.H."/>
            <person name="Bennetzen J.L."/>
            <person name="Choi D."/>
        </authorList>
    </citation>
    <scope>NUCLEOTIDE SEQUENCE [LARGE SCALE GENOMIC DNA]</scope>
    <source>
        <strain evidence="17">cv. CM334</strain>
    </source>
</reference>
<dbReference type="InterPro" id="IPR057192">
    <property type="entry name" value="DUF7870"/>
</dbReference>
<feature type="transmembrane region" description="Helical" evidence="10">
    <location>
        <begin position="555"/>
        <end position="574"/>
    </location>
</feature>
<keyword evidence="5" id="KW-0630">Potassium</keyword>
<evidence type="ECO:0000256" key="6">
    <source>
        <dbReference type="ARBA" id="ARBA00022989"/>
    </source>
</evidence>
<dbReference type="InterPro" id="IPR006153">
    <property type="entry name" value="Cation/H_exchanger_TM"/>
</dbReference>
<keyword evidence="17" id="KW-1185">Reference proteome</keyword>
<feature type="domain" description="Cation/H+ exchanger transmembrane" evidence="11">
    <location>
        <begin position="568"/>
        <end position="952"/>
    </location>
</feature>
<sequence>MEKFTLKLNFLGNILVRLVPIIVLVFLARFAYIFTVNIQSPPESFTLSVSGDISGADNRNYYYSVFQNLISDGFLSPNSYSLCIETVTGEDVEALIDIGVVDSIGISQNQSPPLIYYGNADRQPFDHDSFDFEFAGNGVLDRSSKPIEFAKEVSRTLKPGGIFVIHTISKDNYSLNSLIQLFSSFKLIRSIEIDGYGYATWQPLIRQVIFEKVIGCVDNFEKMRNLRNYCFTPEYKRELIQKAEPLKLWRKSKRDVKNVKYLSSMVDISFKKRYIYVAVGARSYGSSIGSWFNREYPKQNKTFEVYAIEGEREYHEEYRRKGVSLLPYVAWLRNETLYFEITREQTRKSVERGRGIGRTQSARSSLDYVTDSDKILGFDFAGWLMSLFEERDYLVVKMDVEGSEFHLVKKLIESGAICLIDELFLECHYDDGRWQRFGYGKRRAESLKFYALCGGWQCLALAMVVSSDSAGGRCWWLAAIVVVAVGNASILYVSSDSGGGCWQCVASAMVVSSDSGGSWCRCLAVILVVEASNACIGYASAIVVSSDSGGGWRRWLAAILVVELSLISIFTRILQSLLKPLGQPLIVSQILGGVILGPSVIGKNGELSSKVFPTKGRSVLDTLSVFGFMLFIFQIGVKIDLSIVLKSSKKALAVGILVFFVPFGLASFTVFLLEKFVSLDPELITLLSRVVILQSMTAYPGIACFLDELKILNSEMGRLASSSSIICDICHWTILSLKYALGLAKAKSARVTLGSLGSIGLYIIVIAFGIRPAIMWAIRQTPEGKPIKNVYVLIVLVLLLWCGFTGEVIGLSSIVACFLFGLFVPDGPPLGAAIVERLDCFVSVLLMPPFFTICGLQMNVFSIVRLKNLGVLQLVVLVAFIGKTVGTILPLLLWRVPLRDAFSLALIMNSKGIMELAFLNDFKKNKDMSEENYTIMLISVVVITGVVSPLVKVLYDPSSKYIAYKRRTIMHSREKDEFRILTCIHSQENVRAVISLLQVSNPTKESCINLVVLHLTKLTGRASSVLIAHQKRDRPSTNPTQSERIFNIFEKLEQQNSDLIMVHCYKGVSPYVTMHNDVCSLALEKRTTLIIVPFHKHWMCEKRIETSYAYRHLNKNVLEKSPCSVGILIDRGTKKSRYAITVPSLYRVVVLFFGGADDREALSYAERMSKHPSVKMTFIRFTRSGNAFENVVGGSERSKVLDSQILNEFNLQYLHSEQVSYQEAEVKRGADVLEVIKSLGRFYDLVMVGKRHVDSPILLQLTKRTDEDGELGIVGGILVASDFESETSVLVVQQQTRLWGLHDPEESTHLRRIN</sequence>
<keyword evidence="8 10" id="KW-0472">Membrane</keyword>
<evidence type="ECO:0000256" key="2">
    <source>
        <dbReference type="ARBA" id="ARBA00022448"/>
    </source>
</evidence>
<dbReference type="Gene3D" id="1.20.1530.20">
    <property type="match status" value="1"/>
</dbReference>
<feature type="domain" description="Cation/H(+) antiporter C-terminal" evidence="14">
    <location>
        <begin position="1148"/>
        <end position="1296"/>
    </location>
</feature>
<dbReference type="GO" id="GO:0006813">
    <property type="term" value="P:potassium ion transport"/>
    <property type="evidence" value="ECO:0007669"/>
    <property type="project" value="UniProtKB-KW"/>
</dbReference>
<feature type="transmembrane region" description="Helical" evidence="10">
    <location>
        <begin position="933"/>
        <end position="955"/>
    </location>
</feature>
<evidence type="ECO:0000259" key="13">
    <source>
        <dbReference type="Pfam" id="PF23256"/>
    </source>
</evidence>
<evidence type="ECO:0000256" key="8">
    <source>
        <dbReference type="ARBA" id="ARBA00023136"/>
    </source>
</evidence>
<evidence type="ECO:0000259" key="12">
    <source>
        <dbReference type="Pfam" id="PF08241"/>
    </source>
</evidence>
<dbReference type="GO" id="GO:0015297">
    <property type="term" value="F:antiporter activity"/>
    <property type="evidence" value="ECO:0007669"/>
    <property type="project" value="InterPro"/>
</dbReference>
<feature type="domain" description="Cation/H(+) antiporter central" evidence="13">
    <location>
        <begin position="1011"/>
        <end position="1133"/>
    </location>
</feature>
<dbReference type="Proteomes" id="UP000222542">
    <property type="component" value="Unassembled WGS sequence"/>
</dbReference>
<dbReference type="InterPro" id="IPR050794">
    <property type="entry name" value="CPA2_transporter"/>
</dbReference>
<dbReference type="Pfam" id="PF25276">
    <property type="entry name" value="DUF7870"/>
    <property type="match status" value="2"/>
</dbReference>
<evidence type="ECO:0000259" key="14">
    <source>
        <dbReference type="Pfam" id="PF23259"/>
    </source>
</evidence>
<evidence type="ECO:0000256" key="1">
    <source>
        <dbReference type="ARBA" id="ARBA00004141"/>
    </source>
</evidence>
<dbReference type="Pfam" id="PF23256">
    <property type="entry name" value="CHX17_2nd"/>
    <property type="match status" value="1"/>
</dbReference>
<feature type="transmembrane region" description="Helical" evidence="10">
    <location>
        <begin position="841"/>
        <end position="864"/>
    </location>
</feature>
<gene>
    <name evidence="16" type="ORF">T459_15943</name>
</gene>
<dbReference type="Gramene" id="PHT77891">
    <property type="protein sequence ID" value="PHT77891"/>
    <property type="gene ID" value="T459_15943"/>
</dbReference>
<accession>A0A2G2Z7L0</accession>
<evidence type="ECO:0008006" key="18">
    <source>
        <dbReference type="Google" id="ProtNLM"/>
    </source>
</evidence>
<feature type="transmembrane region" description="Helical" evidence="10">
    <location>
        <begin position="790"/>
        <end position="821"/>
    </location>
</feature>
<reference evidence="16 17" key="1">
    <citation type="journal article" date="2014" name="Nat. Genet.">
        <title>Genome sequence of the hot pepper provides insights into the evolution of pungency in Capsicum species.</title>
        <authorList>
            <person name="Kim S."/>
            <person name="Park M."/>
            <person name="Yeom S.I."/>
            <person name="Kim Y.M."/>
            <person name="Lee J.M."/>
            <person name="Lee H.A."/>
            <person name="Seo E."/>
            <person name="Choi J."/>
            <person name="Cheong K."/>
            <person name="Kim K.T."/>
            <person name="Jung K."/>
            <person name="Lee G.W."/>
            <person name="Oh S.K."/>
            <person name="Bae C."/>
            <person name="Kim S.B."/>
            <person name="Lee H.Y."/>
            <person name="Kim S.Y."/>
            <person name="Kim M.S."/>
            <person name="Kang B.C."/>
            <person name="Jo Y.D."/>
            <person name="Yang H.B."/>
            <person name="Jeong H.J."/>
            <person name="Kang W.H."/>
            <person name="Kwon J.K."/>
            <person name="Shin C."/>
            <person name="Lim J.Y."/>
            <person name="Park J.H."/>
            <person name="Huh J.H."/>
            <person name="Kim J.S."/>
            <person name="Kim B.D."/>
            <person name="Cohen O."/>
            <person name="Paran I."/>
            <person name="Suh M.C."/>
            <person name="Lee S.B."/>
            <person name="Kim Y.K."/>
            <person name="Shin Y."/>
            <person name="Noh S.J."/>
            <person name="Park J."/>
            <person name="Seo Y.S."/>
            <person name="Kwon S.Y."/>
            <person name="Kim H.A."/>
            <person name="Park J.M."/>
            <person name="Kim H.J."/>
            <person name="Choi S.B."/>
            <person name="Bosland P.W."/>
            <person name="Reeves G."/>
            <person name="Jo S.H."/>
            <person name="Lee B.W."/>
            <person name="Cho H.T."/>
            <person name="Choi H.S."/>
            <person name="Lee M.S."/>
            <person name="Yu Y."/>
            <person name="Do Choi Y."/>
            <person name="Park B.S."/>
            <person name="van Deynze A."/>
            <person name="Ashrafi H."/>
            <person name="Hill T."/>
            <person name="Kim W.T."/>
            <person name="Pai H.S."/>
            <person name="Ahn H.K."/>
            <person name="Yeam I."/>
            <person name="Giovannoni J.J."/>
            <person name="Rose J.K."/>
            <person name="Sorensen I."/>
            <person name="Lee S.J."/>
            <person name="Kim R.W."/>
            <person name="Choi I.Y."/>
            <person name="Choi B.S."/>
            <person name="Lim J.S."/>
            <person name="Lee Y.H."/>
            <person name="Choi D."/>
        </authorList>
    </citation>
    <scope>NUCLEOTIDE SEQUENCE [LARGE SCALE GENOMIC DNA]</scope>
    <source>
        <strain evidence="17">cv. CM334</strain>
    </source>
</reference>
<keyword evidence="4 10" id="KW-0812">Transmembrane</keyword>
<feature type="transmembrane region" description="Helical" evidence="10">
    <location>
        <begin position="14"/>
        <end position="34"/>
    </location>
</feature>
<dbReference type="Pfam" id="PF00999">
    <property type="entry name" value="Na_H_Exchanger"/>
    <property type="match status" value="1"/>
</dbReference>
<evidence type="ECO:0000256" key="10">
    <source>
        <dbReference type="SAM" id="Phobius"/>
    </source>
</evidence>
<proteinExistence type="inferred from homology"/>
<protein>
    <recommendedName>
        <fullName evidence="18">Cation/H(+) antiporter 15-like</fullName>
    </recommendedName>
</protein>
<evidence type="ECO:0000313" key="17">
    <source>
        <dbReference type="Proteomes" id="UP000222542"/>
    </source>
</evidence>
<dbReference type="GO" id="GO:0006885">
    <property type="term" value="P:regulation of pH"/>
    <property type="evidence" value="ECO:0000318"/>
    <property type="project" value="GO_Central"/>
</dbReference>
<evidence type="ECO:0000256" key="5">
    <source>
        <dbReference type="ARBA" id="ARBA00022958"/>
    </source>
</evidence>
<dbReference type="Gene3D" id="3.40.50.150">
    <property type="entry name" value="Vaccinia Virus protein VP39"/>
    <property type="match status" value="1"/>
</dbReference>
<evidence type="ECO:0000259" key="15">
    <source>
        <dbReference type="Pfam" id="PF25276"/>
    </source>
</evidence>
<evidence type="ECO:0000313" key="16">
    <source>
        <dbReference type="EMBL" id="PHT77891.1"/>
    </source>
</evidence>
<dbReference type="InterPro" id="IPR057290">
    <property type="entry name" value="CHX17_C"/>
</dbReference>
<keyword evidence="3" id="KW-0633">Potassium transport</keyword>
<dbReference type="Pfam" id="PF23259">
    <property type="entry name" value="CHX17_C"/>
    <property type="match status" value="1"/>
</dbReference>
<comment type="caution">
    <text evidence="16">The sequence shown here is derived from an EMBL/GenBank/DDBJ whole genome shotgun (WGS) entry which is preliminary data.</text>
</comment>
<evidence type="ECO:0000256" key="3">
    <source>
        <dbReference type="ARBA" id="ARBA00022538"/>
    </source>
</evidence>
<dbReference type="GO" id="GO:0009820">
    <property type="term" value="P:alkaloid metabolic process"/>
    <property type="evidence" value="ECO:0007669"/>
    <property type="project" value="UniProtKB-KW"/>
</dbReference>
<feature type="domain" description="DUF7870" evidence="15">
    <location>
        <begin position="245"/>
        <end position="333"/>
    </location>
</feature>
<feature type="transmembrane region" description="Helical" evidence="10">
    <location>
        <begin position="622"/>
        <end position="639"/>
    </location>
</feature>
<evidence type="ECO:0000256" key="9">
    <source>
        <dbReference type="ARBA" id="ARBA00038341"/>
    </source>
</evidence>
<evidence type="ECO:0000256" key="7">
    <source>
        <dbReference type="ARBA" id="ARBA00023065"/>
    </source>
</evidence>
<dbReference type="EMBL" id="AYRZ02000006">
    <property type="protein sequence ID" value="PHT77891.1"/>
    <property type="molecule type" value="Genomic_DNA"/>
</dbReference>
<name>A0A2G2Z7L0_CAPAN</name>
<dbReference type="GO" id="GO:1902600">
    <property type="term" value="P:proton transmembrane transport"/>
    <property type="evidence" value="ECO:0007669"/>
    <property type="project" value="InterPro"/>
</dbReference>
<dbReference type="GO" id="GO:0012505">
    <property type="term" value="C:endomembrane system"/>
    <property type="evidence" value="ECO:0000318"/>
    <property type="project" value="GO_Central"/>
</dbReference>
<dbReference type="InterPro" id="IPR013216">
    <property type="entry name" value="Methyltransf_11"/>
</dbReference>
<keyword evidence="7" id="KW-0406">Ion transport</keyword>
<dbReference type="GO" id="GO:0016020">
    <property type="term" value="C:membrane"/>
    <property type="evidence" value="ECO:0007669"/>
    <property type="project" value="UniProtKB-SubCell"/>
</dbReference>
<evidence type="ECO:0000259" key="11">
    <source>
        <dbReference type="Pfam" id="PF00999"/>
    </source>
</evidence>
<comment type="similarity">
    <text evidence="9">Belongs to the monovalent cation:proton antiporter 2 (CPA2) transporter (TC 2.A.37) family. CHX (TC 2.A.37.4) subfamily.</text>
</comment>
<feature type="transmembrane region" description="Helical" evidence="10">
    <location>
        <begin position="449"/>
        <end position="469"/>
    </location>
</feature>
<dbReference type="InterPro" id="IPR029063">
    <property type="entry name" value="SAM-dependent_MTases_sf"/>
</dbReference>
<dbReference type="PANTHER" id="PTHR32468:SF164">
    <property type="entry name" value="OS05G0485000 PROTEIN"/>
    <property type="match status" value="1"/>
</dbReference>
<feature type="transmembrane region" description="Helical" evidence="10">
    <location>
        <begin position="581"/>
        <end position="602"/>
    </location>
</feature>
<dbReference type="InterPro" id="IPR038770">
    <property type="entry name" value="Na+/solute_symporter_sf"/>
</dbReference>
<evidence type="ECO:0000256" key="4">
    <source>
        <dbReference type="ARBA" id="ARBA00022692"/>
    </source>
</evidence>
<organism evidence="16 17">
    <name type="scientific">Capsicum annuum</name>
    <name type="common">Capsicum pepper</name>
    <dbReference type="NCBI Taxonomy" id="4072"/>
    <lineage>
        <taxon>Eukaryota</taxon>
        <taxon>Viridiplantae</taxon>
        <taxon>Streptophyta</taxon>
        <taxon>Embryophyta</taxon>
        <taxon>Tracheophyta</taxon>
        <taxon>Spermatophyta</taxon>
        <taxon>Magnoliopsida</taxon>
        <taxon>eudicotyledons</taxon>
        <taxon>Gunneridae</taxon>
        <taxon>Pentapetalae</taxon>
        <taxon>asterids</taxon>
        <taxon>lamiids</taxon>
        <taxon>Solanales</taxon>
        <taxon>Solanaceae</taxon>
        <taxon>Solanoideae</taxon>
        <taxon>Capsiceae</taxon>
        <taxon>Capsicum</taxon>
    </lineage>
</organism>
<dbReference type="GO" id="GO:0098662">
    <property type="term" value="P:inorganic cation transmembrane transport"/>
    <property type="evidence" value="ECO:0000318"/>
    <property type="project" value="GO_Central"/>
</dbReference>
<dbReference type="OMA" id="FITIITR"/>
<keyword evidence="6 10" id="KW-1133">Transmembrane helix</keyword>
<dbReference type="Pfam" id="PF08241">
    <property type="entry name" value="Methyltransf_11"/>
    <property type="match status" value="1"/>
</dbReference>
<comment type="subcellular location">
    <subcellularLocation>
        <location evidence="1">Membrane</location>
        <topology evidence="1">Multi-pass membrane protein</topology>
    </subcellularLocation>
</comment>
<dbReference type="GO" id="GO:0008757">
    <property type="term" value="F:S-adenosylmethionine-dependent methyltransferase activity"/>
    <property type="evidence" value="ECO:0007669"/>
    <property type="project" value="InterPro"/>
</dbReference>
<feature type="transmembrane region" description="Helical" evidence="10">
    <location>
        <begin position="871"/>
        <end position="894"/>
    </location>
</feature>
<dbReference type="InterPro" id="IPR057291">
    <property type="entry name" value="CHX17_2nd"/>
</dbReference>
<feature type="transmembrane region" description="Helical" evidence="10">
    <location>
        <begin position="522"/>
        <end position="543"/>
    </location>
</feature>
<feature type="transmembrane region" description="Helical" evidence="10">
    <location>
        <begin position="759"/>
        <end position="778"/>
    </location>
</feature>